<sequence>MKRSQLLDHFSAGAAASVVYGEPHQTPDGATVITAARVTASGPDGSKVSATPLGVMVIRGEQAKWVAAVDANRIALVGVLTGLLSAVIASLAVLRRPPWPDLRSVGVRAEGN</sequence>
<keyword evidence="1" id="KW-0812">Transmembrane</keyword>
<organism evidence="2 3">
    <name type="scientific">[Mycobacterium] holstebronense</name>
    <dbReference type="NCBI Taxonomy" id="3064288"/>
    <lineage>
        <taxon>Bacteria</taxon>
        <taxon>Bacillati</taxon>
        <taxon>Actinomycetota</taxon>
        <taxon>Actinomycetes</taxon>
        <taxon>Mycobacteriales</taxon>
        <taxon>Mycobacteriaceae</taxon>
        <taxon>Mycolicibacterium</taxon>
    </lineage>
</organism>
<name>A0ABM9LCQ0_9MYCO</name>
<evidence type="ECO:0000313" key="2">
    <source>
        <dbReference type="EMBL" id="CAJ1496783.1"/>
    </source>
</evidence>
<dbReference type="Proteomes" id="UP001190464">
    <property type="component" value="Chromosome"/>
</dbReference>
<accession>A0ABM9LCQ0</accession>
<evidence type="ECO:0000313" key="3">
    <source>
        <dbReference type="Proteomes" id="UP001190464"/>
    </source>
</evidence>
<dbReference type="RefSeq" id="WP_308485296.1">
    <property type="nucleotide sequence ID" value="NZ_OY726398.1"/>
</dbReference>
<dbReference type="EMBL" id="OY726398">
    <property type="protein sequence ID" value="CAJ1496783.1"/>
    <property type="molecule type" value="Genomic_DNA"/>
</dbReference>
<protein>
    <recommendedName>
        <fullName evidence="4">Sporulation protein</fullName>
    </recommendedName>
</protein>
<keyword evidence="1" id="KW-0472">Membrane</keyword>
<feature type="transmembrane region" description="Helical" evidence="1">
    <location>
        <begin position="74"/>
        <end position="94"/>
    </location>
</feature>
<keyword evidence="1" id="KW-1133">Transmembrane helix</keyword>
<evidence type="ECO:0008006" key="4">
    <source>
        <dbReference type="Google" id="ProtNLM"/>
    </source>
</evidence>
<proteinExistence type="predicted"/>
<reference evidence="2 3" key="1">
    <citation type="submission" date="2023-08" db="EMBL/GenBank/DDBJ databases">
        <authorList>
            <person name="Folkvardsen B D."/>
            <person name="Norman A."/>
        </authorList>
    </citation>
    <scope>NUCLEOTIDE SEQUENCE [LARGE SCALE GENOMIC DNA]</scope>
    <source>
        <strain evidence="2 3">Mu0102</strain>
    </source>
</reference>
<keyword evidence="3" id="KW-1185">Reference proteome</keyword>
<gene>
    <name evidence="2" type="ORF">MU0102_000303</name>
</gene>
<evidence type="ECO:0000256" key="1">
    <source>
        <dbReference type="SAM" id="Phobius"/>
    </source>
</evidence>